<dbReference type="Proteomes" id="UP000240934">
    <property type="component" value="Segment"/>
</dbReference>
<name>A0A2H4YF69_9CAUD</name>
<protein>
    <submittedName>
        <fullName evidence="1">Uncharacterized protein</fullName>
    </submittedName>
</protein>
<keyword evidence="2" id="KW-1185">Reference proteome</keyword>
<organism evidence="1 2">
    <name type="scientific">Aeromonas phage Ah1</name>
    <dbReference type="NCBI Taxonomy" id="2053701"/>
    <lineage>
        <taxon>Viruses</taxon>
        <taxon>Duplodnaviria</taxon>
        <taxon>Heunggongvirae</taxon>
        <taxon>Uroviricota</taxon>
        <taxon>Caudoviricetes</taxon>
        <taxon>Pantevenvirales</taxon>
        <taxon>Straboviridae</taxon>
        <taxon>Cinqassovirus</taxon>
        <taxon>Cinqassovirus ah1</taxon>
    </lineage>
</organism>
<accession>A0A2H4YF69</accession>
<gene>
    <name evidence="1" type="ORF">Ah1_00293</name>
</gene>
<reference evidence="1 2" key="1">
    <citation type="submission" date="2017-10" db="EMBL/GenBank/DDBJ databases">
        <title>Antibacterial composition for extension of chilled fish shelf life and decreasing of risk of food-borne infections, bacteriophage strains for its preparation.</title>
        <authorList>
            <person name="Zulkarneev E.R."/>
            <person name="Aleshkin A.V."/>
            <person name="Rubalsky O.V."/>
            <person name="Kiseleva I.A."/>
            <person name="Rubalskii E.O."/>
            <person name="Lebedev S.N."/>
        </authorList>
    </citation>
    <scope>NUCLEOTIDE SEQUENCE [LARGE SCALE GENOMIC DNA]</scope>
</reference>
<evidence type="ECO:0000313" key="2">
    <source>
        <dbReference type="Proteomes" id="UP000240934"/>
    </source>
</evidence>
<proteinExistence type="predicted"/>
<evidence type="ECO:0000313" key="1">
    <source>
        <dbReference type="EMBL" id="AUE22811.1"/>
    </source>
</evidence>
<sequence length="97" mass="10892">MFSMKDIYKDGKLYLVHKQKINKVGTVEYTGNPIHPFIVHGDIPSVCAMECDANAFFKKLNECMTDYEKAEVIDPIVATDVFPIKAYGIKSTDSTVL</sequence>
<dbReference type="EMBL" id="MG250483">
    <property type="protein sequence ID" value="AUE22811.1"/>
    <property type="molecule type" value="Genomic_DNA"/>
</dbReference>